<comment type="caution">
    <text evidence="3">The sequence shown here is derived from an EMBL/GenBank/DDBJ whole genome shotgun (WGS) entry which is preliminary data.</text>
</comment>
<protein>
    <submittedName>
        <fullName evidence="3">Envelope integrity protein Cei</fullName>
    </submittedName>
</protein>
<dbReference type="RefSeq" id="WP_190268278.1">
    <property type="nucleotide sequence ID" value="NZ_BAABAD010000004.1"/>
</dbReference>
<organism evidence="3 4">
    <name type="scientific">Gordonia hankookensis</name>
    <dbReference type="NCBI Taxonomy" id="589403"/>
    <lineage>
        <taxon>Bacteria</taxon>
        <taxon>Bacillati</taxon>
        <taxon>Actinomycetota</taxon>
        <taxon>Actinomycetes</taxon>
        <taxon>Mycobacteriales</taxon>
        <taxon>Gordoniaceae</taxon>
        <taxon>Gordonia</taxon>
    </lineage>
</organism>
<proteinExistence type="predicted"/>
<name>A0ABR7WGD3_9ACTN</name>
<reference evidence="3 4" key="1">
    <citation type="submission" date="2020-09" db="EMBL/GenBank/DDBJ databases">
        <title>Novel species in genus Gordonia.</title>
        <authorList>
            <person name="Zhang G."/>
        </authorList>
    </citation>
    <scope>NUCLEOTIDE SEQUENCE [LARGE SCALE GENOMIC DNA]</scope>
    <source>
        <strain evidence="3 4">ON-33</strain>
    </source>
</reference>
<dbReference type="InterPro" id="IPR027381">
    <property type="entry name" value="LytR/CpsA/Psr_C"/>
</dbReference>
<evidence type="ECO:0000256" key="1">
    <source>
        <dbReference type="SAM" id="MobiDB-lite"/>
    </source>
</evidence>
<feature type="region of interest" description="Disordered" evidence="1">
    <location>
        <begin position="57"/>
        <end position="92"/>
    </location>
</feature>
<accession>A0ABR7WGD3</accession>
<dbReference type="Proteomes" id="UP000602395">
    <property type="component" value="Unassembled WGS sequence"/>
</dbReference>
<evidence type="ECO:0000313" key="4">
    <source>
        <dbReference type="Proteomes" id="UP000602395"/>
    </source>
</evidence>
<sequence length="244" mass="24991">MVSQLTSGSSVDAKGRPFRRRRMRPAIIVAVVLAVAGLITWAVALADSGPVAVPTNCNQPTPASAEPSAAEPSTAAAAPNPGLPAPSAAPATVAPADRDEMLAVTPAALSTFQVRVLNASSQRGAARSVSDDLTAQGFNPVPDNPYGDDTVYTNQDLSCYAQIRFGPAGKASAAAVWLAIPCAQLVDDGRQGTGVDVALGKYYEGREQSQDAQAALEALRSADPKDPRTGADPTLVKAVHSASC</sequence>
<dbReference type="NCBIfam" id="NF035953">
    <property type="entry name" value="integrity_Cei"/>
    <property type="match status" value="1"/>
</dbReference>
<dbReference type="EMBL" id="JACWMS010000004">
    <property type="protein sequence ID" value="MBD1321821.1"/>
    <property type="molecule type" value="Genomic_DNA"/>
</dbReference>
<evidence type="ECO:0000313" key="3">
    <source>
        <dbReference type="EMBL" id="MBD1321821.1"/>
    </source>
</evidence>
<dbReference type="Pfam" id="PF13399">
    <property type="entry name" value="LytR_C"/>
    <property type="match status" value="1"/>
</dbReference>
<keyword evidence="4" id="KW-1185">Reference proteome</keyword>
<gene>
    <name evidence="3" type="primary">cei</name>
    <name evidence="3" type="ORF">IDF66_19755</name>
</gene>
<feature type="compositionally biased region" description="Low complexity" evidence="1">
    <location>
        <begin position="60"/>
        <end position="92"/>
    </location>
</feature>
<feature type="domain" description="LytR/CpsA/Psr regulator C-terminal" evidence="2">
    <location>
        <begin position="112"/>
        <end position="203"/>
    </location>
</feature>
<dbReference type="Gene3D" id="3.30.70.2390">
    <property type="match status" value="1"/>
</dbReference>
<evidence type="ECO:0000259" key="2">
    <source>
        <dbReference type="Pfam" id="PF13399"/>
    </source>
</evidence>